<sequence length="177" mass="19735">MAVVARRSRFARPERERRFLVAPHALPHPGGAEGDSERREIHDRYLDGTRLRLRRVVHPSGDVELKLTQKIPGEPWGQLTTTYLSQAEYDVLRVLPAATLTKVRHRAGMAYDAFRGPLNGLVLAEVEFDDDEAAAAYAPPSGHLEVTRDLRFTGGRLAYADAASVLRAARELIDEAR</sequence>
<keyword evidence="2" id="KW-1185">Reference proteome</keyword>
<evidence type="ECO:0008006" key="3">
    <source>
        <dbReference type="Google" id="ProtNLM"/>
    </source>
</evidence>
<dbReference type="InterPro" id="IPR033469">
    <property type="entry name" value="CYTH-like_dom_sf"/>
</dbReference>
<dbReference type="OrthoDB" id="9805588at2"/>
<name>A0A510UXY4_9CELL</name>
<organism evidence="1 2">
    <name type="scientific">Cellulomonas persica</name>
    <dbReference type="NCBI Taxonomy" id="76861"/>
    <lineage>
        <taxon>Bacteria</taxon>
        <taxon>Bacillati</taxon>
        <taxon>Actinomycetota</taxon>
        <taxon>Actinomycetes</taxon>
        <taxon>Micrococcales</taxon>
        <taxon>Cellulomonadaceae</taxon>
        <taxon>Cellulomonas</taxon>
    </lineage>
</organism>
<dbReference type="SUPFAM" id="SSF55154">
    <property type="entry name" value="CYTH-like phosphatases"/>
    <property type="match status" value="1"/>
</dbReference>
<proteinExistence type="predicted"/>
<comment type="caution">
    <text evidence="1">The sequence shown here is derived from an EMBL/GenBank/DDBJ whole genome shotgun (WGS) entry which is preliminary data.</text>
</comment>
<dbReference type="EMBL" id="BJUA01000025">
    <property type="protein sequence ID" value="GEK19376.1"/>
    <property type="molecule type" value="Genomic_DNA"/>
</dbReference>
<reference evidence="1 2" key="1">
    <citation type="submission" date="2019-07" db="EMBL/GenBank/DDBJ databases">
        <title>Whole genome shotgun sequence of Cellulomonas persica NBRC 101101.</title>
        <authorList>
            <person name="Hosoyama A."/>
            <person name="Uohara A."/>
            <person name="Ohji S."/>
            <person name="Ichikawa N."/>
        </authorList>
    </citation>
    <scope>NUCLEOTIDE SEQUENCE [LARGE SCALE GENOMIC DNA]</scope>
    <source>
        <strain evidence="1 2">NBRC 101101</strain>
    </source>
</reference>
<dbReference type="Gene3D" id="2.40.320.10">
    <property type="entry name" value="Hypothetical Protein Pfu-838710-001"/>
    <property type="match status" value="1"/>
</dbReference>
<dbReference type="AlphaFoldDB" id="A0A510UXY4"/>
<protein>
    <recommendedName>
        <fullName evidence="3">CYTH domain-containing protein</fullName>
    </recommendedName>
</protein>
<dbReference type="Proteomes" id="UP000321386">
    <property type="component" value="Unassembled WGS sequence"/>
</dbReference>
<accession>A0A510UXY4</accession>
<dbReference type="RefSeq" id="WP_146807733.1">
    <property type="nucleotide sequence ID" value="NZ_BJUA01000025.1"/>
</dbReference>
<gene>
    <name evidence="1" type="ORF">CPE01_31090</name>
</gene>
<evidence type="ECO:0000313" key="2">
    <source>
        <dbReference type="Proteomes" id="UP000321386"/>
    </source>
</evidence>
<evidence type="ECO:0000313" key="1">
    <source>
        <dbReference type="EMBL" id="GEK19376.1"/>
    </source>
</evidence>